<protein>
    <submittedName>
        <fullName evidence="2">Uncharacterized protein</fullName>
    </submittedName>
</protein>
<evidence type="ECO:0000313" key="2">
    <source>
        <dbReference type="EMBL" id="TBU52831.1"/>
    </source>
</evidence>
<gene>
    <name evidence="2" type="ORF">BD310DRAFT_909848</name>
</gene>
<keyword evidence="3" id="KW-1185">Reference proteome</keyword>
<dbReference type="EMBL" id="ML145234">
    <property type="protein sequence ID" value="TBU52831.1"/>
    <property type="molecule type" value="Genomic_DNA"/>
</dbReference>
<proteinExistence type="predicted"/>
<organism evidence="2 3">
    <name type="scientific">Dichomitus squalens</name>
    <dbReference type="NCBI Taxonomy" id="114155"/>
    <lineage>
        <taxon>Eukaryota</taxon>
        <taxon>Fungi</taxon>
        <taxon>Dikarya</taxon>
        <taxon>Basidiomycota</taxon>
        <taxon>Agaricomycotina</taxon>
        <taxon>Agaricomycetes</taxon>
        <taxon>Polyporales</taxon>
        <taxon>Polyporaceae</taxon>
        <taxon>Dichomitus</taxon>
    </lineage>
</organism>
<feature type="region of interest" description="Disordered" evidence="1">
    <location>
        <begin position="1"/>
        <end position="52"/>
    </location>
</feature>
<evidence type="ECO:0000256" key="1">
    <source>
        <dbReference type="SAM" id="MobiDB-lite"/>
    </source>
</evidence>
<sequence length="206" mass="22311">MPVAITTGVGPQGDSTIYYQLQPPIPLSQPSSQPTTDENIDPALRGLDVNSLSVPQPATQAVAVDAAPLSAPAPRPVTPTTARLAAAVAKANEAIKSVPKKRTLEEQFAESTRETLQLARDRMQREDADKRAKLDLEQRHVWLSEYQNGLITKEEYRHLARYGKPVASTSSSQNLHISADVITIEEDEHDPPLSGSDDVVGPGWSS</sequence>
<feature type="region of interest" description="Disordered" evidence="1">
    <location>
        <begin position="165"/>
        <end position="206"/>
    </location>
</feature>
<feature type="compositionally biased region" description="Polar residues" evidence="1">
    <location>
        <begin position="167"/>
        <end position="176"/>
    </location>
</feature>
<name>A0A4Q9PHA4_9APHY</name>
<dbReference type="Proteomes" id="UP000292082">
    <property type="component" value="Unassembled WGS sequence"/>
</dbReference>
<evidence type="ECO:0000313" key="3">
    <source>
        <dbReference type="Proteomes" id="UP000292082"/>
    </source>
</evidence>
<dbReference type="AlphaFoldDB" id="A0A4Q9PHA4"/>
<accession>A0A4Q9PHA4</accession>
<reference evidence="2 3" key="1">
    <citation type="submission" date="2019-01" db="EMBL/GenBank/DDBJ databases">
        <title>Draft genome sequences of three monokaryotic isolates of the white-rot basidiomycete fungus Dichomitus squalens.</title>
        <authorList>
            <consortium name="DOE Joint Genome Institute"/>
            <person name="Lopez S.C."/>
            <person name="Andreopoulos B."/>
            <person name="Pangilinan J."/>
            <person name="Lipzen A."/>
            <person name="Riley R."/>
            <person name="Ahrendt S."/>
            <person name="Ng V."/>
            <person name="Barry K."/>
            <person name="Daum C."/>
            <person name="Grigoriev I.V."/>
            <person name="Hilden K.S."/>
            <person name="Makela M.R."/>
            <person name="de Vries R.P."/>
        </authorList>
    </citation>
    <scope>NUCLEOTIDE SEQUENCE [LARGE SCALE GENOMIC DNA]</scope>
    <source>
        <strain evidence="2 3">CBS 464.89</strain>
    </source>
</reference>